<dbReference type="STRING" id="64702.SAMN05443377_1502"/>
<dbReference type="Proteomes" id="UP000198815">
    <property type="component" value="Unassembled WGS sequence"/>
</dbReference>
<dbReference type="EMBL" id="FOGZ01000050">
    <property type="protein sequence ID" value="SES05853.1"/>
    <property type="molecule type" value="Genomic_DNA"/>
</dbReference>
<sequence length="190" mass="21217">MLKRPSFRVILVISIVIVVGMAAAWRMATVNSRWPQINNHAVQPGEPLEIHGMTLTVTGAQLLTGDALPKNAKNLGYSTDDMKMILVDLVLRNDTTQDLDAGAIQTIFAFNLQSGQWYNGVSVKDVSSLNKDGMKNGIPVGAERHLVLPFNLLASQFTAESWPWVGQRDFSLVMVWYPDRYQLHLPRVEK</sequence>
<reference evidence="1 2" key="1">
    <citation type="submission" date="2016-10" db="EMBL/GenBank/DDBJ databases">
        <authorList>
            <person name="de Groot N.N."/>
        </authorList>
    </citation>
    <scope>NUCLEOTIDE SEQUENCE [LARGE SCALE GENOMIC DNA]</scope>
    <source>
        <strain evidence="1 2">DSM 16859</strain>
    </source>
</reference>
<evidence type="ECO:0000313" key="2">
    <source>
        <dbReference type="Proteomes" id="UP000198815"/>
    </source>
</evidence>
<name>A0A1H9U9T3_9ACTN</name>
<accession>A0A1H9U9T3</accession>
<dbReference type="AlphaFoldDB" id="A0A1H9U9T3"/>
<organism evidence="1 2">
    <name type="scientific">Propionibacterium cyclohexanicum</name>
    <dbReference type="NCBI Taxonomy" id="64702"/>
    <lineage>
        <taxon>Bacteria</taxon>
        <taxon>Bacillati</taxon>
        <taxon>Actinomycetota</taxon>
        <taxon>Actinomycetes</taxon>
        <taxon>Propionibacteriales</taxon>
        <taxon>Propionibacteriaceae</taxon>
        <taxon>Propionibacterium</taxon>
    </lineage>
</organism>
<evidence type="ECO:0008006" key="3">
    <source>
        <dbReference type="Google" id="ProtNLM"/>
    </source>
</evidence>
<evidence type="ECO:0000313" key="1">
    <source>
        <dbReference type="EMBL" id="SES05853.1"/>
    </source>
</evidence>
<keyword evidence="2" id="KW-1185">Reference proteome</keyword>
<protein>
    <recommendedName>
        <fullName evidence="3">DUF4352 domain-containing protein</fullName>
    </recommendedName>
</protein>
<gene>
    <name evidence="1" type="ORF">SAMN05443377_1502</name>
</gene>
<proteinExistence type="predicted"/>